<evidence type="ECO:0000256" key="5">
    <source>
        <dbReference type="ARBA" id="ARBA00022763"/>
    </source>
</evidence>
<dbReference type="GO" id="GO:0043590">
    <property type="term" value="C:bacterial nucleoid"/>
    <property type="evidence" value="ECO:0007669"/>
    <property type="project" value="TreeGrafter"/>
</dbReference>
<evidence type="ECO:0000256" key="4">
    <source>
        <dbReference type="ARBA" id="ARBA00022741"/>
    </source>
</evidence>
<dbReference type="SUPFAM" id="SSF52540">
    <property type="entry name" value="P-loop containing nucleoside triphosphate hydrolases"/>
    <property type="match status" value="2"/>
</dbReference>
<dbReference type="RefSeq" id="WP_126783456.1">
    <property type="nucleotide sequence ID" value="NZ_PIQF01000001.1"/>
</dbReference>
<evidence type="ECO:0000256" key="2">
    <source>
        <dbReference type="ARBA" id="ARBA00009441"/>
    </source>
</evidence>
<evidence type="ECO:0000256" key="6">
    <source>
        <dbReference type="ARBA" id="ARBA00022840"/>
    </source>
</evidence>
<dbReference type="InterPro" id="IPR027417">
    <property type="entry name" value="P-loop_NTPase"/>
</dbReference>
<dbReference type="PIRSF" id="PIRSF003128">
    <property type="entry name" value="RecN"/>
    <property type="match status" value="1"/>
</dbReference>
<feature type="coiled-coil region" evidence="10">
    <location>
        <begin position="270"/>
        <end position="374"/>
    </location>
</feature>
<keyword evidence="5 9" id="KW-0227">DNA damage</keyword>
<keyword evidence="4" id="KW-0547">Nucleotide-binding</keyword>
<dbReference type="CDD" id="cd03241">
    <property type="entry name" value="ABC_RecN"/>
    <property type="match status" value="2"/>
</dbReference>
<gene>
    <name evidence="12" type="ORF">CWI81_01440</name>
</gene>
<evidence type="ECO:0000256" key="1">
    <source>
        <dbReference type="ARBA" id="ARBA00003618"/>
    </source>
</evidence>
<keyword evidence="13" id="KW-1185">Reference proteome</keyword>
<dbReference type="FunFam" id="3.40.50.300:FF:000356">
    <property type="entry name" value="DNA repair protein RecN"/>
    <property type="match status" value="1"/>
</dbReference>
<dbReference type="OrthoDB" id="9806954at2"/>
<dbReference type="NCBIfam" id="TIGR00634">
    <property type="entry name" value="recN"/>
    <property type="match status" value="1"/>
</dbReference>
<proteinExistence type="inferred from homology"/>
<dbReference type="GO" id="GO:0005524">
    <property type="term" value="F:ATP binding"/>
    <property type="evidence" value="ECO:0007669"/>
    <property type="project" value="UniProtKB-KW"/>
</dbReference>
<dbReference type="FunFam" id="3.40.50.300:FF:000319">
    <property type="entry name" value="DNA repair protein RecN"/>
    <property type="match status" value="1"/>
</dbReference>
<dbReference type="Gene3D" id="3.40.50.300">
    <property type="entry name" value="P-loop containing nucleotide triphosphate hydrolases"/>
    <property type="match status" value="2"/>
</dbReference>
<comment type="caution">
    <text evidence="12">The sequence shown here is derived from an EMBL/GenBank/DDBJ whole genome shotgun (WGS) entry which is preliminary data.</text>
</comment>
<sequence length="554" mass="61521">MLTELHIRHFAIVKKLDIEFTNGMTAITGETGAGKSIALDALSLCLGSRAEASLVRPGCDKAEISACFSVAEDSAAAQWLQQQELDAENECVLRRVISKDGRSKAWINGSPVPLAQQKALAPLLVNIHGQHEHQLLTRDDHQLLLLDSFARHQQLIEQTAHTYRQWAATEKQFRQQQQAKDDRVAQQQLLEYQVQELDEFALQEGEFEQLEADHKRLSNSRSLSESSLFALNALYEGEHNNANGLVQNALSRLQEAAEIDKQLVPVTELMQQAMVHIEEAALELRHYQEAIDVDGSELDQLEQRMTQALKLAKKHQMAPAQLYQYHQQLKQQLADLHAADEQNEQLAEQRQQLREAYRKQAKQLSQSRQQAAQQLSDKITQAMQQLNMPHGRFAIAVEHSDSAPATAKGTDHIEFQVTANPGQPLQPLSKVASGGELSRISLAIQVMSASQQTVPTMMFDEVDVGVSGPTAAVVGSMLRELGQQCQIICVTHLPQVAAKANQQLQVSKQTNGKETETQVTPLDKNQRVIELARLLGGDKVTDLTKANAQELLAS</sequence>
<evidence type="ECO:0000256" key="9">
    <source>
        <dbReference type="PIRNR" id="PIRNR003128"/>
    </source>
</evidence>
<evidence type="ECO:0000259" key="11">
    <source>
        <dbReference type="Pfam" id="PF02463"/>
    </source>
</evidence>
<feature type="domain" description="RecF/RecN/SMC N-terminal" evidence="11">
    <location>
        <begin position="1"/>
        <end position="513"/>
    </location>
</feature>
<evidence type="ECO:0000256" key="8">
    <source>
        <dbReference type="ARBA" id="ARBA00033408"/>
    </source>
</evidence>
<dbReference type="Pfam" id="PF02463">
    <property type="entry name" value="SMC_N"/>
    <property type="match status" value="1"/>
</dbReference>
<dbReference type="NCBIfam" id="NF008121">
    <property type="entry name" value="PRK10869.1"/>
    <property type="match status" value="1"/>
</dbReference>
<evidence type="ECO:0000256" key="7">
    <source>
        <dbReference type="ARBA" id="ARBA00023204"/>
    </source>
</evidence>
<dbReference type="EMBL" id="PIQF01000001">
    <property type="protein sequence ID" value="RUO77187.1"/>
    <property type="molecule type" value="Genomic_DNA"/>
</dbReference>
<keyword evidence="6" id="KW-0067">ATP-binding</keyword>
<dbReference type="GO" id="GO:0006310">
    <property type="term" value="P:DNA recombination"/>
    <property type="evidence" value="ECO:0007669"/>
    <property type="project" value="InterPro"/>
</dbReference>
<dbReference type="PANTHER" id="PTHR11059">
    <property type="entry name" value="DNA REPAIR PROTEIN RECN"/>
    <property type="match status" value="1"/>
</dbReference>
<dbReference type="Proteomes" id="UP000287908">
    <property type="component" value="Unassembled WGS sequence"/>
</dbReference>
<evidence type="ECO:0000313" key="12">
    <source>
        <dbReference type="EMBL" id="RUO77187.1"/>
    </source>
</evidence>
<evidence type="ECO:0000256" key="10">
    <source>
        <dbReference type="SAM" id="Coils"/>
    </source>
</evidence>
<comment type="function">
    <text evidence="1 9">May be involved in recombinational repair of damaged DNA.</text>
</comment>
<dbReference type="InterPro" id="IPR003395">
    <property type="entry name" value="RecF/RecN/SMC_N"/>
</dbReference>
<keyword evidence="10" id="KW-0175">Coiled coil</keyword>
<accession>A0A432ZGQ6</accession>
<evidence type="ECO:0000313" key="13">
    <source>
        <dbReference type="Proteomes" id="UP000287908"/>
    </source>
</evidence>
<dbReference type="AlphaFoldDB" id="A0A432ZGQ6"/>
<dbReference type="GO" id="GO:0009432">
    <property type="term" value="P:SOS response"/>
    <property type="evidence" value="ECO:0007669"/>
    <property type="project" value="UniProtKB-ARBA"/>
</dbReference>
<reference evidence="12 13" key="1">
    <citation type="journal article" date="2011" name="Front. Microbiol.">
        <title>Genomic signatures of strain selection and enhancement in Bacillus atrophaeus var. globigii, a historical biowarfare simulant.</title>
        <authorList>
            <person name="Gibbons H.S."/>
            <person name="Broomall S.M."/>
            <person name="McNew L.A."/>
            <person name="Daligault H."/>
            <person name="Chapman C."/>
            <person name="Bruce D."/>
            <person name="Karavis M."/>
            <person name="Krepps M."/>
            <person name="McGregor P.A."/>
            <person name="Hong C."/>
            <person name="Park K.H."/>
            <person name="Akmal A."/>
            <person name="Feldman A."/>
            <person name="Lin J.S."/>
            <person name="Chang W.E."/>
            <person name="Higgs B.W."/>
            <person name="Demirev P."/>
            <person name="Lindquist J."/>
            <person name="Liem A."/>
            <person name="Fochler E."/>
            <person name="Read T.D."/>
            <person name="Tapia R."/>
            <person name="Johnson S."/>
            <person name="Bishop-Lilly K.A."/>
            <person name="Detter C."/>
            <person name="Han C."/>
            <person name="Sozhamannan S."/>
            <person name="Rosenzweig C.N."/>
            <person name="Skowronski E.W."/>
        </authorList>
    </citation>
    <scope>NUCLEOTIDE SEQUENCE [LARGE SCALE GENOMIC DNA]</scope>
    <source>
        <strain evidence="12 13">CL-SP19</strain>
    </source>
</reference>
<dbReference type="GO" id="GO:0006281">
    <property type="term" value="P:DNA repair"/>
    <property type="evidence" value="ECO:0007669"/>
    <property type="project" value="UniProtKB-KW"/>
</dbReference>
<evidence type="ECO:0000256" key="3">
    <source>
        <dbReference type="ARBA" id="ARBA00021315"/>
    </source>
</evidence>
<name>A0A432ZGQ6_9GAMM</name>
<dbReference type="InterPro" id="IPR004604">
    <property type="entry name" value="DNA_recomb/repair_RecN"/>
</dbReference>
<comment type="similarity">
    <text evidence="2 9">Belongs to the RecN family.</text>
</comment>
<organism evidence="12 13">
    <name type="scientific">Idiomarina seosinensis</name>
    <dbReference type="NCBI Taxonomy" id="281739"/>
    <lineage>
        <taxon>Bacteria</taxon>
        <taxon>Pseudomonadati</taxon>
        <taxon>Pseudomonadota</taxon>
        <taxon>Gammaproteobacteria</taxon>
        <taxon>Alteromonadales</taxon>
        <taxon>Idiomarinaceae</taxon>
        <taxon>Idiomarina</taxon>
    </lineage>
</organism>
<dbReference type="PANTHER" id="PTHR11059:SF0">
    <property type="entry name" value="DNA REPAIR PROTEIN RECN"/>
    <property type="match status" value="1"/>
</dbReference>
<keyword evidence="7 9" id="KW-0234">DNA repair</keyword>
<protein>
    <recommendedName>
        <fullName evidence="3 9">DNA repair protein RecN</fullName>
    </recommendedName>
    <alternativeName>
        <fullName evidence="8 9">Recombination protein N</fullName>
    </alternativeName>
</protein>